<gene>
    <name evidence="2" type="ORF">PY17X_1200181</name>
</gene>
<dbReference type="RefSeq" id="XP_022810900.2">
    <property type="nucleotide sequence ID" value="XM_022955739.2"/>
</dbReference>
<evidence type="ECO:0000313" key="2">
    <source>
        <dbReference type="EMBL" id="VTZ79801.1"/>
    </source>
</evidence>
<dbReference type="VEuPathDB" id="PlasmoDB:Py17XNL_001204870"/>
<dbReference type="InterPro" id="IPR006477">
    <property type="entry name" value="Yir_bir_cir"/>
</dbReference>
<name>A0A4V0KPK1_PLAYE</name>
<dbReference type="AlphaFoldDB" id="A0A4V0KPK1"/>
<accession>A0A4V0KPK1</accession>
<evidence type="ECO:0000256" key="1">
    <source>
        <dbReference type="SAM" id="Phobius"/>
    </source>
</evidence>
<keyword evidence="1" id="KW-0812">Transmembrane</keyword>
<proteinExistence type="predicted"/>
<keyword evidence="1" id="KW-0472">Membrane</keyword>
<keyword evidence="1" id="KW-1133">Transmembrane helix</keyword>
<reference evidence="2 3" key="1">
    <citation type="journal article" date="2014" name="BMC Biol.">
        <title>A comprehensive evaluation of rodent malaria parasite genomes and gene expression.</title>
        <authorList>
            <person name="Otto T.D."/>
            <person name="Bohme U."/>
            <person name="Jackson A.P."/>
            <person name="Hunt M."/>
            <person name="Franke-Fayard B."/>
            <person name="Hoeijmakers W.A."/>
            <person name="Religa A.A."/>
            <person name="Robertson L."/>
            <person name="Sanders M."/>
            <person name="Ogun S.A."/>
            <person name="Cunningham D."/>
            <person name="Erhart A."/>
            <person name="Billker O."/>
            <person name="Khan S.M."/>
            <person name="Stunnenberg H.G."/>
            <person name="Langhorne J."/>
            <person name="Holder A.A."/>
            <person name="Waters A.P."/>
            <person name="Newbold C.I."/>
            <person name="Pain A."/>
            <person name="Berriman M."/>
            <person name="Janse C.J."/>
        </authorList>
    </citation>
    <scope>NUCLEOTIDE SEQUENCE [LARGE SCALE GENOMIC DNA]</scope>
    <source>
        <strain evidence="2 3">17X</strain>
    </source>
</reference>
<dbReference type="VEuPathDB" id="PlasmoDB:PYYM_0024000"/>
<dbReference type="KEGG" id="pyo:PY17X_1200181"/>
<dbReference type="Proteomes" id="UP000072874">
    <property type="component" value="Chromosome 12"/>
</dbReference>
<dbReference type="EMBL" id="LM993666">
    <property type="protein sequence ID" value="VTZ79801.1"/>
    <property type="molecule type" value="Genomic_DNA"/>
</dbReference>
<dbReference type="VEuPathDB" id="PlasmoDB:PY04144"/>
<organism evidence="2 3">
    <name type="scientific">Plasmodium yoelii</name>
    <dbReference type="NCBI Taxonomy" id="5861"/>
    <lineage>
        <taxon>Eukaryota</taxon>
        <taxon>Sar</taxon>
        <taxon>Alveolata</taxon>
        <taxon>Apicomplexa</taxon>
        <taxon>Aconoidasida</taxon>
        <taxon>Haemosporida</taxon>
        <taxon>Plasmodiidae</taxon>
        <taxon>Plasmodium</taxon>
        <taxon>Plasmodium (Vinckeia)</taxon>
    </lineage>
</organism>
<feature type="transmembrane region" description="Helical" evidence="1">
    <location>
        <begin position="258"/>
        <end position="279"/>
    </location>
</feature>
<dbReference type="Pfam" id="PF06022">
    <property type="entry name" value="Cir_Bir_Yir"/>
    <property type="match status" value="1"/>
</dbReference>
<dbReference type="GeneID" id="34859317"/>
<dbReference type="NCBIfam" id="TIGR01590">
    <property type="entry name" value="yir-bir-cir_Pla"/>
    <property type="match status" value="1"/>
</dbReference>
<protein>
    <submittedName>
        <fullName evidence="2">YIR protein</fullName>
    </submittedName>
</protein>
<evidence type="ECO:0000313" key="3">
    <source>
        <dbReference type="Proteomes" id="UP000072874"/>
    </source>
</evidence>
<sequence>MDDKICRKFFSLRTSISDKLDNEKNYKITNEQPIKEYCTNGKCSNNIGKINAGCLFLFDSLFKDSSVFSYYTKNNINFVDYIIIWLSNMLSQIEDKENDSLKFFYTTYINNDKYTNPISGVEDHYSSYKDLIDKKNIMNMDMKIISKLYDAFNTLCMLYIEFDDKSPDCNKYLKYADEFDKKYKKLNKDPSITVNNSYNQLLCTLSTDYDNFKKKYSNVRSCESSPLPTIEKCVQSSELTSSQTFEVASSNSSITNKLFIVLSIFGAIAFFLGISYKYSLFGFQKRFKKQQIREKIKNIKKKMNQ</sequence>
<dbReference type="VEuPathDB" id="PlasmoDB:PY17X_1200181"/>